<accession>A0A9E8RUS9</accession>
<dbReference type="SMART" id="SM00871">
    <property type="entry name" value="AraC_E_bind"/>
    <property type="match status" value="1"/>
</dbReference>
<protein>
    <submittedName>
        <fullName evidence="2">GyrI-like domain-containing protein</fullName>
    </submittedName>
</protein>
<dbReference type="InterPro" id="IPR029441">
    <property type="entry name" value="Cass2"/>
</dbReference>
<dbReference type="AlphaFoldDB" id="A0A9E8RUS9"/>
<dbReference type="PANTHER" id="PTHR36444:SF3">
    <property type="entry name" value="TRANSCRIPTIONAL ACTIVATOR, PUTATIVE-RELATED"/>
    <property type="match status" value="1"/>
</dbReference>
<dbReference type="KEGG" id="faf:OE104_07875"/>
<evidence type="ECO:0000259" key="1">
    <source>
        <dbReference type="SMART" id="SM00871"/>
    </source>
</evidence>
<feature type="domain" description="AraC effector-binding" evidence="1">
    <location>
        <begin position="1"/>
        <end position="159"/>
    </location>
</feature>
<gene>
    <name evidence="2" type="ORF">OE104_07875</name>
</gene>
<dbReference type="SUPFAM" id="SSF55136">
    <property type="entry name" value="Probable bacterial effector-binding domain"/>
    <property type="match status" value="1"/>
</dbReference>
<dbReference type="InterPro" id="IPR010499">
    <property type="entry name" value="AraC_E-bd"/>
</dbReference>
<sequence>MEHKIVEKGEIRIVGNGIRTRIINEEHYRDISAFWDEPHKNGFIKQLVEQAGDMGLFGICKDFDEKDKSYTYFIGVEKPTSEIPNGWEEVTVPPSTWAVFPSKGQMPDAIRNVWDRIFTEWFPASTYERAGTPEMEIYPNGVENDTDENYICEVWIPIIKK</sequence>
<proteinExistence type="predicted"/>
<name>A0A9E8RUS9_9BACI</name>
<evidence type="ECO:0000313" key="3">
    <source>
        <dbReference type="Proteomes" id="UP001164718"/>
    </source>
</evidence>
<dbReference type="EMBL" id="CP106878">
    <property type="protein sequence ID" value="WAA08564.1"/>
    <property type="molecule type" value="Genomic_DNA"/>
</dbReference>
<reference evidence="2" key="1">
    <citation type="submission" date="2022-09" db="EMBL/GenBank/DDBJ databases">
        <title>Complete Genomes of Fervidibacillus albus and Fervidibacillus halotolerans isolated from tidal flat sediments.</title>
        <authorList>
            <person name="Kwon K.K."/>
            <person name="Yang S.-H."/>
            <person name="Park M.J."/>
            <person name="Oh H.-M."/>
        </authorList>
    </citation>
    <scope>NUCLEOTIDE SEQUENCE</scope>
    <source>
        <strain evidence="2">MEBiC13591</strain>
    </source>
</reference>
<dbReference type="Proteomes" id="UP001164718">
    <property type="component" value="Chromosome"/>
</dbReference>
<dbReference type="RefSeq" id="WP_275416342.1">
    <property type="nucleotide sequence ID" value="NZ_CP106878.1"/>
</dbReference>
<dbReference type="Gene3D" id="3.20.80.10">
    <property type="entry name" value="Regulatory factor, effector binding domain"/>
    <property type="match status" value="1"/>
</dbReference>
<keyword evidence="3" id="KW-1185">Reference proteome</keyword>
<evidence type="ECO:0000313" key="2">
    <source>
        <dbReference type="EMBL" id="WAA08564.1"/>
    </source>
</evidence>
<dbReference type="Pfam" id="PF14526">
    <property type="entry name" value="Cass2"/>
    <property type="match status" value="1"/>
</dbReference>
<organism evidence="2 3">
    <name type="scientific">Fervidibacillus albus</name>
    <dbReference type="NCBI Taxonomy" id="2980026"/>
    <lineage>
        <taxon>Bacteria</taxon>
        <taxon>Bacillati</taxon>
        <taxon>Bacillota</taxon>
        <taxon>Bacilli</taxon>
        <taxon>Bacillales</taxon>
        <taxon>Bacillaceae</taxon>
        <taxon>Fervidibacillus</taxon>
    </lineage>
</organism>
<dbReference type="InterPro" id="IPR053182">
    <property type="entry name" value="YobU-like_regulator"/>
</dbReference>
<dbReference type="PANTHER" id="PTHR36444">
    <property type="entry name" value="TRANSCRIPTIONAL REGULATOR PROTEIN YOBU-RELATED"/>
    <property type="match status" value="1"/>
</dbReference>
<dbReference type="InterPro" id="IPR011256">
    <property type="entry name" value="Reg_factor_effector_dom_sf"/>
</dbReference>